<dbReference type="PANTHER" id="PTHR13412:SF0">
    <property type="entry name" value="T-CELL IMMUNOMODULATORY PROTEIN"/>
    <property type="match status" value="1"/>
</dbReference>
<reference evidence="4" key="1">
    <citation type="journal article" date="2014" name="Int. J. Syst. Evol. Microbiol.">
        <title>Complete genome sequence of Corynebacterium casei LMG S-19264T (=DSM 44701T), isolated from a smear-ripened cheese.</title>
        <authorList>
            <consortium name="US DOE Joint Genome Institute (JGI-PGF)"/>
            <person name="Walter F."/>
            <person name="Albersmeier A."/>
            <person name="Kalinowski J."/>
            <person name="Ruckert C."/>
        </authorList>
    </citation>
    <scope>NUCLEOTIDE SEQUENCE</scope>
    <source>
        <strain evidence="4">JCM 4518</strain>
    </source>
</reference>
<evidence type="ECO:0000313" key="5">
    <source>
        <dbReference type="Proteomes" id="UP000644020"/>
    </source>
</evidence>
<comment type="caution">
    <text evidence="4">The sequence shown here is derived from an EMBL/GenBank/DDBJ whole genome shotgun (WGS) entry which is preliminary data.</text>
</comment>
<keyword evidence="5" id="KW-1185">Reference proteome</keyword>
<accession>A0A918WCM7</accession>
<dbReference type="RefSeq" id="WP_229849919.1">
    <property type="nucleotide sequence ID" value="NZ_BMUL01000011.1"/>
</dbReference>
<dbReference type="InterPro" id="IPR013517">
    <property type="entry name" value="FG-GAP"/>
</dbReference>
<evidence type="ECO:0000259" key="3">
    <source>
        <dbReference type="PROSITE" id="PS50927"/>
    </source>
</evidence>
<dbReference type="Proteomes" id="UP000644020">
    <property type="component" value="Unassembled WGS sequence"/>
</dbReference>
<dbReference type="SUPFAM" id="SSF51110">
    <property type="entry name" value="alpha-D-mannose-specific plant lectins"/>
    <property type="match status" value="1"/>
</dbReference>
<dbReference type="InterPro" id="IPR028994">
    <property type="entry name" value="Integrin_alpha_N"/>
</dbReference>
<dbReference type="Gene3D" id="2.130.10.130">
    <property type="entry name" value="Integrin alpha, N-terminal"/>
    <property type="match status" value="1"/>
</dbReference>
<dbReference type="InterPro" id="IPR001480">
    <property type="entry name" value="Bulb-type_lectin_dom"/>
</dbReference>
<dbReference type="PROSITE" id="PS50927">
    <property type="entry name" value="BULB_LECTIN"/>
    <property type="match status" value="1"/>
</dbReference>
<protein>
    <recommendedName>
        <fullName evidence="3">Bulb-type lectin domain-containing protein</fullName>
    </recommendedName>
</protein>
<dbReference type="PANTHER" id="PTHR13412">
    <property type="entry name" value="T-CELL IMMUNOMODULATORY PROTEIN HOMOLOG"/>
    <property type="match status" value="1"/>
</dbReference>
<evidence type="ECO:0000256" key="2">
    <source>
        <dbReference type="SAM" id="MobiDB-lite"/>
    </source>
</evidence>
<gene>
    <name evidence="4" type="ORF">GCM10010305_43760</name>
</gene>
<dbReference type="Gene3D" id="2.90.10.10">
    <property type="entry name" value="Bulb-type lectin domain"/>
    <property type="match status" value="1"/>
</dbReference>
<organism evidence="4 5">
    <name type="scientific">Streptomyces termitum</name>
    <dbReference type="NCBI Taxonomy" id="67368"/>
    <lineage>
        <taxon>Bacteria</taxon>
        <taxon>Bacillati</taxon>
        <taxon>Actinomycetota</taxon>
        <taxon>Actinomycetes</taxon>
        <taxon>Kitasatosporales</taxon>
        <taxon>Streptomycetaceae</taxon>
        <taxon>Streptomyces</taxon>
    </lineage>
</organism>
<reference evidence="4" key="2">
    <citation type="submission" date="2020-09" db="EMBL/GenBank/DDBJ databases">
        <authorList>
            <person name="Sun Q."/>
            <person name="Ohkuma M."/>
        </authorList>
    </citation>
    <scope>NUCLEOTIDE SEQUENCE</scope>
    <source>
        <strain evidence="4">JCM 4518</strain>
    </source>
</reference>
<feature type="domain" description="Bulb-type lectin" evidence="3">
    <location>
        <begin position="975"/>
        <end position="1087"/>
    </location>
</feature>
<feature type="compositionally biased region" description="Low complexity" evidence="2">
    <location>
        <begin position="218"/>
        <end position="237"/>
    </location>
</feature>
<dbReference type="InterPro" id="IPR036426">
    <property type="entry name" value="Bulb-type_lectin_dom_sf"/>
</dbReference>
<evidence type="ECO:0000256" key="1">
    <source>
        <dbReference type="ARBA" id="ARBA00022729"/>
    </source>
</evidence>
<dbReference type="CDD" id="cd00028">
    <property type="entry name" value="B_lectin"/>
    <property type="match status" value="1"/>
</dbReference>
<proteinExistence type="predicted"/>
<dbReference type="EMBL" id="BMUL01000011">
    <property type="protein sequence ID" value="GHA95401.1"/>
    <property type="molecule type" value="Genomic_DNA"/>
</dbReference>
<evidence type="ECO:0000313" key="4">
    <source>
        <dbReference type="EMBL" id="GHA95401.1"/>
    </source>
</evidence>
<dbReference type="Gene3D" id="2.40.128.340">
    <property type="match status" value="3"/>
</dbReference>
<dbReference type="SUPFAM" id="SSF69318">
    <property type="entry name" value="Integrin alpha N-terminal domain"/>
    <property type="match status" value="3"/>
</dbReference>
<dbReference type="InterPro" id="IPR024881">
    <property type="entry name" value="Tip"/>
</dbReference>
<keyword evidence="1" id="KW-0732">Signal</keyword>
<name>A0A918WCM7_9ACTN</name>
<dbReference type="SMART" id="SM00108">
    <property type="entry name" value="B_lectin"/>
    <property type="match status" value="1"/>
</dbReference>
<sequence length="1445" mass="155275">MELPVDTGEQTPEDYALERAQATGQPYELEDARTETTDTWAQPDGTWNVNRHGTAVRVLRDGVWVPTDATLVFAANGSVRPKASLVDVTFSGGGTAPLLTGVKDGRSLTLKWPTALPKPTLAENVATYAEILPGVDLQLKAEIEGFSQLLVVKTPEAAQNPALESLKFKFATVGLDVAMDAGTGSLTAVDPTGRAVFSSPTPLMWDSTTVSSAGQQPAGATSFSATAAGGTAADGATQPTDTFEPPPGATDAPMDTAVTGDVLEIKPDQALLDAPATQYPVYIDPQWAWGERQNWTRVYERYPNYSFWNATGPLRVGYEAQSGGLDRISRSFLQMDTSDVRRTEVQKATFRIKNIWSWSCQSRPVELWHTTDISSKTTWNRQPTKLTKLFTVNDSKGWNPEIENCGAGNLEFDLTPKIKARAKEGPKGQGMANITLGLYASNESDTFGWKKFDPKTATLEIKYNTLPKAPTGLGTYPRTDCKTGGVIGNTRVSLYAKHSDKEAGNLTAQFNLFKAGATTPFRTMTLPALKDKVTTWAVPDVDVPTGDYTWNVVTKDKDQAWGPTSVTCKFSVDRTRPSSPPIISSTYFPNGQNGWPASTGKARTAGTFTFTSQPDVKDVVAYHYWTDTDPDITPVGVGVPVKITPPGYGPHFVYAYSVDKAGNRSDTATYIYYAARSKTRDNPFDLNGDGNRDIWAVDGNGTLLTYAGQGNGDFSNATNGGGSFADKQVALFGDWGQDGYNDLVSLEYDETDRKKKIYVYPNDGQGKIDPDDRTELTVTCPAKDVDLGCDGEETWTGDDHWQNADQVVSPGDLNRDGQPDLLVKQGKLLWAYYGNRATGDLDLGGTRSPSLVGGTDWDKYTLITPGDVSMDGLPDLWLRNDATGMVEVAWSQKDHEGGLNTATMGLPNNRLQIGSGVTKAAFPIVGSSGDVTNDPAEDVRAELWARQASDNALVAWRGQAPSATSTIEFGARFTIDGVTGGAYIPSGTTIPSGTSYTSNAAKLTMRTDGNLVVTSNAGTVVWSSNTAGNNGARALMQSDGKIVVIGVDGKQLWTSGVAAANGYALLQDRGNLVVYDAAGRSKWSTNTVVRHDYDGDGRSDMAAWYNYSAGTSALHTFKANSDGTFAAPVKSYESAVGSWNIARMKITTGDYNGDGRGDMATLYDYGDGVVKLFTALGKAGGGFSAPFASWTSQKGGWYSSSMTIQSGDFNGDGRDDIMAWYSYAVGNDSLFTFTANVKGGFNAPFVSTQLPAGSWYVEHSKFVTGDFNGDGRDDLAALYGYANGDLKMHTFLAQSNGGFAQSSLQSWAANGTTWGSFAQTGVQAGDFNGDGLDDVSFWYDYADGRDSLFKLPALADRSGKFASGSTRALDIAADNWYYKGAQYVPGDYNGDGKDDIGSFYGYSTGAVKALTHLANPTGFDYHKAGWGTETGWVWSRATILRPYDS</sequence>
<dbReference type="Pfam" id="PF13517">
    <property type="entry name" value="FG-GAP_3"/>
    <property type="match status" value="2"/>
</dbReference>
<feature type="region of interest" description="Disordered" evidence="2">
    <location>
        <begin position="207"/>
        <end position="250"/>
    </location>
</feature>